<dbReference type="EMBL" id="QGKX02001290">
    <property type="protein sequence ID" value="KAF3539754.1"/>
    <property type="molecule type" value="Genomic_DNA"/>
</dbReference>
<organism evidence="1 2">
    <name type="scientific">Brassica cretica</name>
    <name type="common">Mustard</name>
    <dbReference type="NCBI Taxonomy" id="69181"/>
    <lineage>
        <taxon>Eukaryota</taxon>
        <taxon>Viridiplantae</taxon>
        <taxon>Streptophyta</taxon>
        <taxon>Embryophyta</taxon>
        <taxon>Tracheophyta</taxon>
        <taxon>Spermatophyta</taxon>
        <taxon>Magnoliopsida</taxon>
        <taxon>eudicotyledons</taxon>
        <taxon>Gunneridae</taxon>
        <taxon>Pentapetalae</taxon>
        <taxon>rosids</taxon>
        <taxon>malvids</taxon>
        <taxon>Brassicales</taxon>
        <taxon>Brassicaceae</taxon>
        <taxon>Brassiceae</taxon>
        <taxon>Brassica</taxon>
    </lineage>
</organism>
<comment type="caution">
    <text evidence="1">The sequence shown here is derived from an EMBL/GenBank/DDBJ whole genome shotgun (WGS) entry which is preliminary data.</text>
</comment>
<dbReference type="Proteomes" id="UP000712600">
    <property type="component" value="Unassembled WGS sequence"/>
</dbReference>
<proteinExistence type="predicted"/>
<dbReference type="AlphaFoldDB" id="A0A8S9QNA6"/>
<accession>A0A8S9QNA6</accession>
<gene>
    <name evidence="1" type="ORF">F2Q69_00021183</name>
</gene>
<evidence type="ECO:0000313" key="2">
    <source>
        <dbReference type="Proteomes" id="UP000712600"/>
    </source>
</evidence>
<reference evidence="1" key="1">
    <citation type="submission" date="2019-12" db="EMBL/GenBank/DDBJ databases">
        <title>Genome sequencing and annotation of Brassica cretica.</title>
        <authorList>
            <person name="Studholme D.J."/>
            <person name="Sarris P."/>
        </authorList>
    </citation>
    <scope>NUCLEOTIDE SEQUENCE</scope>
    <source>
        <strain evidence="1">PFS-109/04</strain>
        <tissue evidence="1">Leaf</tissue>
    </source>
</reference>
<evidence type="ECO:0000313" key="1">
    <source>
        <dbReference type="EMBL" id="KAF3539754.1"/>
    </source>
</evidence>
<protein>
    <submittedName>
        <fullName evidence="1">Uncharacterized protein</fullName>
    </submittedName>
</protein>
<sequence length="378" mass="42116">MAHSREIELCTRFLSILLILVSSSSSIFSWKILKENKDKKDAEFNERFKHSSSKALVRKKSIGVVLRVFDKYPDAVKVCFKRLVENLESSDAQLLSAAWLECSVNSHQKNNIDIATPSHPVTIKSQCITAIGVAGMCSGVRIHPETASCSNFKVAKILVNADLSKKLSTKINFSKNGKTSLVEFIYMWLPIKKNMVLKSNEKEKKTTEEIKVSEYATSSLMGNNEDEMAVAKDAEIEEGQIVEGWPDATLGKTSSAKRTLKFGRVKLLTPSRFLVLNEINDNGELIDQTEKTKEIAQGKETEISGTLEDSRGGSGKTMEETYSEVVTTMEEVISETENKEENSSEAITNMEDTISEEGTIMEEIQKEAVVKSPTYYIP</sequence>
<name>A0A8S9QNA6_BRACR</name>